<dbReference type="Proteomes" id="UP000299102">
    <property type="component" value="Unassembled WGS sequence"/>
</dbReference>
<keyword evidence="2" id="KW-1185">Reference proteome</keyword>
<sequence length="201" mass="22179">MYTTLDNINKVYCHILSDYESARASDPVCLGRDSPAARADLLRNYLPCANRETSLMPKKCAVCYVGFASPFRANYDSPSRDRFIGTRFSVHALGGYGSPKIVYVCGSAAVMVRARSLYVSKIVELAIASAQSYLYCRPPRRSTIYLPALMPVLIDTKAASPEKLLLEPSEGSMLKAILITTRRRPDDARASPASSTSKRQR</sequence>
<name>A0A4C1THY1_EUMVA</name>
<proteinExistence type="predicted"/>
<evidence type="ECO:0000313" key="2">
    <source>
        <dbReference type="Proteomes" id="UP000299102"/>
    </source>
</evidence>
<accession>A0A4C1THY1</accession>
<evidence type="ECO:0000313" key="1">
    <source>
        <dbReference type="EMBL" id="GBP13028.1"/>
    </source>
</evidence>
<dbReference type="AlphaFoldDB" id="A0A4C1THY1"/>
<organism evidence="1 2">
    <name type="scientific">Eumeta variegata</name>
    <name type="common">Bagworm moth</name>
    <name type="synonym">Eumeta japonica</name>
    <dbReference type="NCBI Taxonomy" id="151549"/>
    <lineage>
        <taxon>Eukaryota</taxon>
        <taxon>Metazoa</taxon>
        <taxon>Ecdysozoa</taxon>
        <taxon>Arthropoda</taxon>
        <taxon>Hexapoda</taxon>
        <taxon>Insecta</taxon>
        <taxon>Pterygota</taxon>
        <taxon>Neoptera</taxon>
        <taxon>Endopterygota</taxon>
        <taxon>Lepidoptera</taxon>
        <taxon>Glossata</taxon>
        <taxon>Ditrysia</taxon>
        <taxon>Tineoidea</taxon>
        <taxon>Psychidae</taxon>
        <taxon>Oiketicinae</taxon>
        <taxon>Eumeta</taxon>
    </lineage>
</organism>
<comment type="caution">
    <text evidence="1">The sequence shown here is derived from an EMBL/GenBank/DDBJ whole genome shotgun (WGS) entry which is preliminary data.</text>
</comment>
<protein>
    <submittedName>
        <fullName evidence="1">Uncharacterized protein</fullName>
    </submittedName>
</protein>
<dbReference type="EMBL" id="BGZK01000054">
    <property type="protein sequence ID" value="GBP13028.1"/>
    <property type="molecule type" value="Genomic_DNA"/>
</dbReference>
<gene>
    <name evidence="1" type="ORF">EVAR_79358_1</name>
</gene>
<reference evidence="1 2" key="1">
    <citation type="journal article" date="2019" name="Commun. Biol.">
        <title>The bagworm genome reveals a unique fibroin gene that provides high tensile strength.</title>
        <authorList>
            <person name="Kono N."/>
            <person name="Nakamura H."/>
            <person name="Ohtoshi R."/>
            <person name="Tomita M."/>
            <person name="Numata K."/>
            <person name="Arakawa K."/>
        </authorList>
    </citation>
    <scope>NUCLEOTIDE SEQUENCE [LARGE SCALE GENOMIC DNA]</scope>
</reference>